<dbReference type="EMBL" id="CP013099">
    <property type="protein sequence ID" value="ALP51844.1"/>
    <property type="molecule type" value="Genomic_DNA"/>
</dbReference>
<feature type="region of interest" description="Disordered" evidence="1">
    <location>
        <begin position="82"/>
        <end position="117"/>
    </location>
</feature>
<feature type="transmembrane region" description="Helical" evidence="2">
    <location>
        <begin position="27"/>
        <end position="52"/>
    </location>
</feature>
<keyword evidence="2" id="KW-1133">Transmembrane helix</keyword>
<sequence length="117" mass="13376">MKDRICTHCYYVGQPTTQGMGSFAVDALMWLIFFSLSMFSSIFPLMLIPLAWTSYHILIYNKSTCPKCGRLNMVRLESRKGKRALQGPSVKVSYSAAEDPERPDEQPQPPRRRASDR</sequence>
<accession>A0A0S2T9L5</accession>
<protein>
    <recommendedName>
        <fullName evidence="5">LITAF domain-containing protein</fullName>
    </recommendedName>
</protein>
<evidence type="ECO:0000256" key="1">
    <source>
        <dbReference type="SAM" id="MobiDB-lite"/>
    </source>
</evidence>
<evidence type="ECO:0000313" key="4">
    <source>
        <dbReference type="Proteomes" id="UP000055136"/>
    </source>
</evidence>
<keyword evidence="4" id="KW-1185">Reference proteome</keyword>
<keyword evidence="2" id="KW-0812">Transmembrane</keyword>
<dbReference type="AlphaFoldDB" id="A0A0S2T9L5"/>
<organism evidence="3 4">
    <name type="scientific">Candidatus Tenderia electrophaga</name>
    <dbReference type="NCBI Taxonomy" id="1748243"/>
    <lineage>
        <taxon>Bacteria</taxon>
        <taxon>Pseudomonadati</taxon>
        <taxon>Pseudomonadota</taxon>
        <taxon>Gammaproteobacteria</taxon>
        <taxon>Candidatus Tenderiales</taxon>
        <taxon>Candidatus Tenderiaceae</taxon>
        <taxon>Candidatus Tenderia</taxon>
    </lineage>
</organism>
<evidence type="ECO:0008006" key="5">
    <source>
        <dbReference type="Google" id="ProtNLM"/>
    </source>
</evidence>
<keyword evidence="2" id="KW-0472">Membrane</keyword>
<dbReference type="Proteomes" id="UP000055136">
    <property type="component" value="Chromosome"/>
</dbReference>
<proteinExistence type="predicted"/>
<evidence type="ECO:0000313" key="3">
    <source>
        <dbReference type="EMBL" id="ALP51844.1"/>
    </source>
</evidence>
<name>A0A0S2T9L5_9GAMM</name>
<dbReference type="KEGG" id="tee:Tel_01085"/>
<gene>
    <name evidence="3" type="ORF">Tel_01085</name>
</gene>
<reference evidence="3" key="1">
    <citation type="submission" date="2015-10" db="EMBL/GenBank/DDBJ databases">
        <title>Description of Candidatus Tenderia electrophaga gen. nov, sp. nov., an Uncultivated Electroautotroph from a Biocathode Enrichment.</title>
        <authorList>
            <person name="Eddie B.J."/>
            <person name="Malanoski A.P."/>
            <person name="Wang Z."/>
            <person name="Hall R.J."/>
            <person name="Oh S.D."/>
            <person name="Heiner C."/>
            <person name="Lin B."/>
            <person name="Strycharz-Glaven S.M."/>
        </authorList>
    </citation>
    <scope>NUCLEOTIDE SEQUENCE [LARGE SCALE GENOMIC DNA]</scope>
    <source>
        <strain evidence="3">NRL1</strain>
    </source>
</reference>
<evidence type="ECO:0000256" key="2">
    <source>
        <dbReference type="SAM" id="Phobius"/>
    </source>
</evidence>